<evidence type="ECO:0000256" key="2">
    <source>
        <dbReference type="ARBA" id="ARBA00024023"/>
    </source>
</evidence>
<evidence type="ECO:0000259" key="3">
    <source>
        <dbReference type="Pfam" id="PF12246"/>
    </source>
</evidence>
<dbReference type="Pfam" id="PF12247">
    <property type="entry name" value="MKT1_N"/>
    <property type="match status" value="1"/>
</dbReference>
<name>A0A7G2CDJ7_9TRYP</name>
<dbReference type="InterPro" id="IPR022039">
    <property type="entry name" value="MKT1_C"/>
</dbReference>
<organism evidence="5 6">
    <name type="scientific">Angomonas deanei</name>
    <dbReference type="NCBI Taxonomy" id="59799"/>
    <lineage>
        <taxon>Eukaryota</taxon>
        <taxon>Discoba</taxon>
        <taxon>Euglenozoa</taxon>
        <taxon>Kinetoplastea</taxon>
        <taxon>Metakinetoplastina</taxon>
        <taxon>Trypanosomatida</taxon>
        <taxon>Trypanosomatidae</taxon>
        <taxon>Strigomonadinae</taxon>
        <taxon>Angomonas</taxon>
    </lineage>
</organism>
<sequence length="778" mass="88405">MYPIKKKKSCKSLNEFVESYDLKETAPLSNLRALRSDGKQIVLSVDGNKLLEDVKTAVQHNDKMAIFTLSTPLDLYSTFETTRAMLANLCDYFTSKKMTCKPLIVFDGCGVVSFQDELTSPPLQTSPEFGMISVNSPAPYENPEFINKCGERFSVEEDVEGFFVRLFACYDAQSFVAMRAPHLAWSQISAFFSKSSGEVSEVFGCLELLAFPGIERVIVNIDTERNEFTYVSKDKLFAAMRKLNPDLKDDCISAIILFLSTHKAFKILRPMSVEELCGEMKPFADPRDYVNSIPDEKKRKYFLRNLAPLDAPVLSQDTKVVPLGFLYGRSENRVNVSDFFGRPLPLVLYYLMMAGPLLTAPFSTISQDLLVDDWPLVDSSHYRLVSERVLPLRVQIVHQLFQFLKNRADFKFQGLRWLRQYLLKRNVSVEDERHCKIADPPEIDLAFWEARWPPAPDLVTETYFSDVLRFTEYATNRPFKCADVKSTLSVVLLRALDLLGYFSHSVEATHGQTVSGYSVFSRALKHFEACPTLSEYGVLLIELYRTRALTELPITMAVSHQPGSAKYSSHVLFASRAVSIVPINVIGGSWNGPFDPDMAAFGTCTRLVGRTLRTLTEVLATILFLDHKTAVPLSEFSSVVKLLPFTYPVEFSSGFLMLYVLSNPNCTITSLQQTFPELSSLADDLYTLFFFWSLSFSALRTVYREDIDAQVDYTEPKRFLDMVNDIMAQSFGNLYPGQDNIMTTARMTQDAFDYQFYASQPPPQMPHHHQHQQQGYYR</sequence>
<keyword evidence="6" id="KW-1185">Reference proteome</keyword>
<feature type="domain" description="Post-transcriptional regulator MKT1 C-terminal" evidence="3">
    <location>
        <begin position="494"/>
        <end position="706"/>
    </location>
</feature>
<proteinExistence type="inferred from homology"/>
<gene>
    <name evidence="5" type="ORF">ADEAN_000540400</name>
</gene>
<comment type="similarity">
    <text evidence="2">Belongs to the XPG/RAD2 endonuclease family.</text>
</comment>
<evidence type="ECO:0000259" key="4">
    <source>
        <dbReference type="Pfam" id="PF12247"/>
    </source>
</evidence>
<dbReference type="InterPro" id="IPR029060">
    <property type="entry name" value="PIN-like_dom_sf"/>
</dbReference>
<keyword evidence="1" id="KW-0810">Translation regulation</keyword>
<dbReference type="Proteomes" id="UP000515908">
    <property type="component" value="Chromosome 10"/>
</dbReference>
<feature type="domain" description="Post-transcriptional regulator MKT1 N-terminal" evidence="4">
    <location>
        <begin position="335"/>
        <end position="410"/>
    </location>
</feature>
<protein>
    <submittedName>
        <fullName evidence="5">Temperature dependent protein affecting M2 dsRNA replication, putative</fullName>
    </submittedName>
</protein>
<dbReference type="Pfam" id="PF12246">
    <property type="entry name" value="MKT1_C"/>
    <property type="match status" value="1"/>
</dbReference>
<reference evidence="5 6" key="1">
    <citation type="submission" date="2020-08" db="EMBL/GenBank/DDBJ databases">
        <authorList>
            <person name="Newling K."/>
            <person name="Davey J."/>
            <person name="Forrester S."/>
        </authorList>
    </citation>
    <scope>NUCLEOTIDE SEQUENCE [LARGE SCALE GENOMIC DNA]</scope>
    <source>
        <strain evidence="6">Crithidia deanei Carvalho (ATCC PRA-265)</strain>
    </source>
</reference>
<dbReference type="VEuPathDB" id="TriTrypDB:ADEAN_000540400"/>
<evidence type="ECO:0000313" key="5">
    <source>
        <dbReference type="EMBL" id="CAD2217918.1"/>
    </source>
</evidence>
<evidence type="ECO:0000256" key="1">
    <source>
        <dbReference type="ARBA" id="ARBA00022845"/>
    </source>
</evidence>
<evidence type="ECO:0000313" key="6">
    <source>
        <dbReference type="Proteomes" id="UP000515908"/>
    </source>
</evidence>
<dbReference type="GO" id="GO:0006417">
    <property type="term" value="P:regulation of translation"/>
    <property type="evidence" value="ECO:0007669"/>
    <property type="project" value="UniProtKB-KW"/>
</dbReference>
<dbReference type="SUPFAM" id="SSF88723">
    <property type="entry name" value="PIN domain-like"/>
    <property type="match status" value="1"/>
</dbReference>
<dbReference type="EMBL" id="LR877154">
    <property type="protein sequence ID" value="CAD2217918.1"/>
    <property type="molecule type" value="Genomic_DNA"/>
</dbReference>
<dbReference type="AlphaFoldDB" id="A0A7G2CDJ7"/>
<accession>A0A7G2CDJ7</accession>
<dbReference type="InterPro" id="IPR022040">
    <property type="entry name" value="MKT1_N"/>
</dbReference>